<dbReference type="SMART" id="SM00899">
    <property type="entry name" value="FeoA"/>
    <property type="match status" value="1"/>
</dbReference>
<gene>
    <name evidence="3" type="ORF">BXT86_00060</name>
</gene>
<dbReference type="AlphaFoldDB" id="A0A1V4QHD1"/>
<keyword evidence="1" id="KW-0408">Iron</keyword>
<evidence type="ECO:0000313" key="4">
    <source>
        <dbReference type="Proteomes" id="UP000191663"/>
    </source>
</evidence>
<organism evidence="3 4">
    <name type="scientific">candidate division WOR-3 bacterium 4484_100</name>
    <dbReference type="NCBI Taxonomy" id="1936077"/>
    <lineage>
        <taxon>Bacteria</taxon>
        <taxon>Bacteria division WOR-3</taxon>
    </lineage>
</organism>
<feature type="domain" description="Ferrous iron transporter FeoA-like" evidence="2">
    <location>
        <begin position="4"/>
        <end position="76"/>
    </location>
</feature>
<dbReference type="EMBL" id="MUKB01000001">
    <property type="protein sequence ID" value="OPX18652.1"/>
    <property type="molecule type" value="Genomic_DNA"/>
</dbReference>
<dbReference type="PANTHER" id="PTHR43151">
    <property type="entry name" value="FEOA FAMILY PROTEIN"/>
    <property type="match status" value="1"/>
</dbReference>
<dbReference type="Pfam" id="PF04023">
    <property type="entry name" value="FeoA"/>
    <property type="match status" value="1"/>
</dbReference>
<dbReference type="InterPro" id="IPR053184">
    <property type="entry name" value="FeoA-like"/>
</dbReference>
<evidence type="ECO:0000313" key="3">
    <source>
        <dbReference type="EMBL" id="OPX18652.1"/>
    </source>
</evidence>
<accession>A0A1V4QHD1</accession>
<protein>
    <recommendedName>
        <fullName evidence="2">Ferrous iron transporter FeoA-like domain-containing protein</fullName>
    </recommendedName>
</protein>
<dbReference type="Proteomes" id="UP000191663">
    <property type="component" value="Unassembled WGS sequence"/>
</dbReference>
<reference evidence="4" key="1">
    <citation type="submission" date="2017-01" db="EMBL/GenBank/DDBJ databases">
        <title>Novel pathways for hydrocarbon cycling and metabolic interdependencies in hydrothermal sediment communities.</title>
        <authorList>
            <person name="Dombrowski N."/>
            <person name="Seitz K."/>
            <person name="Teske A."/>
            <person name="Baker B."/>
        </authorList>
    </citation>
    <scope>NUCLEOTIDE SEQUENCE [LARGE SCALE GENOMIC DNA]</scope>
</reference>
<evidence type="ECO:0000259" key="2">
    <source>
        <dbReference type="SMART" id="SM00899"/>
    </source>
</evidence>
<dbReference type="SUPFAM" id="SSF50037">
    <property type="entry name" value="C-terminal domain of transcriptional repressors"/>
    <property type="match status" value="1"/>
</dbReference>
<dbReference type="GO" id="GO:0046914">
    <property type="term" value="F:transition metal ion binding"/>
    <property type="evidence" value="ECO:0007669"/>
    <property type="project" value="InterPro"/>
</dbReference>
<dbReference type="Gene3D" id="2.30.30.90">
    <property type="match status" value="1"/>
</dbReference>
<proteinExistence type="predicted"/>
<sequence>MKSIELTRMRSGEHGRIIKIAGGFGIIKKLEALGIRPGVEIEKISAQIMKGPVIVKLGNTQLALGFGMARRVIVQPFVEKAKP</sequence>
<name>A0A1V4QHD1_UNCW3</name>
<dbReference type="PANTHER" id="PTHR43151:SF1">
    <property type="entry name" value="SSR2333 PROTEIN"/>
    <property type="match status" value="1"/>
</dbReference>
<dbReference type="InterPro" id="IPR038157">
    <property type="entry name" value="FeoA_core_dom"/>
</dbReference>
<dbReference type="InterPro" id="IPR008988">
    <property type="entry name" value="Transcriptional_repressor_C"/>
</dbReference>
<evidence type="ECO:0000256" key="1">
    <source>
        <dbReference type="ARBA" id="ARBA00023004"/>
    </source>
</evidence>
<dbReference type="InterPro" id="IPR007167">
    <property type="entry name" value="Fe-transptr_FeoA-like"/>
</dbReference>
<comment type="caution">
    <text evidence="3">The sequence shown here is derived from an EMBL/GenBank/DDBJ whole genome shotgun (WGS) entry which is preliminary data.</text>
</comment>